<feature type="region of interest" description="Disordered" evidence="1">
    <location>
        <begin position="25"/>
        <end position="56"/>
    </location>
</feature>
<dbReference type="AlphaFoldDB" id="A0AA43ZF79"/>
<accession>A0AA43ZF79</accession>
<evidence type="ECO:0000313" key="4">
    <source>
        <dbReference type="Proteomes" id="UP001155840"/>
    </source>
</evidence>
<comment type="caution">
    <text evidence="3">The sequence shown here is derived from an EMBL/GenBank/DDBJ whole genome shotgun (WGS) entry which is preliminary data.</text>
</comment>
<feature type="signal peptide" evidence="2">
    <location>
        <begin position="1"/>
        <end position="29"/>
    </location>
</feature>
<organism evidence="3 4">
    <name type="scientific">Ferranicluibacter rubi</name>
    <dbReference type="NCBI Taxonomy" id="2715133"/>
    <lineage>
        <taxon>Bacteria</taxon>
        <taxon>Pseudomonadati</taxon>
        <taxon>Pseudomonadota</taxon>
        <taxon>Alphaproteobacteria</taxon>
        <taxon>Hyphomicrobiales</taxon>
        <taxon>Rhizobiaceae</taxon>
        <taxon>Ferranicluibacter</taxon>
    </lineage>
</organism>
<reference evidence="3" key="1">
    <citation type="submission" date="2020-03" db="EMBL/GenBank/DDBJ databases">
        <title>Ferranicluibacter endophyticum gen. nov., sp. nov., a new genus isolated from Rubus ulmifolius Schott. stem.</title>
        <authorList>
            <person name="Roca-Couso R."/>
            <person name="Flores-Felix J.D."/>
            <person name="Igual J.M."/>
            <person name="Rivas R."/>
        </authorList>
    </citation>
    <scope>NUCLEOTIDE SEQUENCE</scope>
    <source>
        <strain evidence="3">CRRU44</strain>
    </source>
</reference>
<evidence type="ECO:0000256" key="2">
    <source>
        <dbReference type="SAM" id="SignalP"/>
    </source>
</evidence>
<dbReference type="Proteomes" id="UP001155840">
    <property type="component" value="Unassembled WGS sequence"/>
</dbReference>
<feature type="compositionally biased region" description="Basic and acidic residues" evidence="1">
    <location>
        <begin position="45"/>
        <end position="56"/>
    </location>
</feature>
<sequence length="77" mass="8492">MSRRSLAPKAVILLGMATLLWGCSTPQPATDVSPRPASSSQALLDHQRKQATRAREGGYERLYRPRVCRSNIGVCPR</sequence>
<protein>
    <submittedName>
        <fullName evidence="3">Uncharacterized protein</fullName>
    </submittedName>
</protein>
<evidence type="ECO:0000256" key="1">
    <source>
        <dbReference type="SAM" id="MobiDB-lite"/>
    </source>
</evidence>
<keyword evidence="4" id="KW-1185">Reference proteome</keyword>
<dbReference type="EMBL" id="JAANCM010000003">
    <property type="protein sequence ID" value="NHT75848.1"/>
    <property type="molecule type" value="Genomic_DNA"/>
</dbReference>
<feature type="chain" id="PRO_5041377057" evidence="2">
    <location>
        <begin position="30"/>
        <end position="77"/>
    </location>
</feature>
<evidence type="ECO:0000313" key="3">
    <source>
        <dbReference type="EMBL" id="NHT75848.1"/>
    </source>
</evidence>
<proteinExistence type="predicted"/>
<name>A0AA43ZF79_9HYPH</name>
<gene>
    <name evidence="3" type="ORF">G8E10_08825</name>
</gene>
<keyword evidence="2" id="KW-0732">Signal</keyword>
<feature type="compositionally biased region" description="Polar residues" evidence="1">
    <location>
        <begin position="25"/>
        <end position="42"/>
    </location>
</feature>